<dbReference type="AlphaFoldDB" id="A0A5J4TX59"/>
<reference evidence="1 2" key="1">
    <citation type="submission" date="2019-03" db="EMBL/GenBank/DDBJ databases">
        <title>Single cell metagenomics reveals metabolic interactions within the superorganism composed of flagellate Streblomastix strix and complex community of Bacteroidetes bacteria on its surface.</title>
        <authorList>
            <person name="Treitli S.C."/>
            <person name="Kolisko M."/>
            <person name="Husnik F."/>
            <person name="Keeling P."/>
            <person name="Hampl V."/>
        </authorList>
    </citation>
    <scope>NUCLEOTIDE SEQUENCE [LARGE SCALE GENOMIC DNA]</scope>
    <source>
        <strain evidence="1">ST1C</strain>
    </source>
</reference>
<name>A0A5J4TX59_9EUKA</name>
<gene>
    <name evidence="1" type="ORF">EZS28_041970</name>
</gene>
<dbReference type="Proteomes" id="UP000324800">
    <property type="component" value="Unassembled WGS sequence"/>
</dbReference>
<comment type="caution">
    <text evidence="1">The sequence shown here is derived from an EMBL/GenBank/DDBJ whole genome shotgun (WGS) entry which is preliminary data.</text>
</comment>
<feature type="non-terminal residue" evidence="1">
    <location>
        <position position="402"/>
    </location>
</feature>
<sequence length="402" mass="46958">MRKVRIVKERGRRPWSAYQDRQIGGSIGQRRNFHRFNLYEAEICTEIAQEVALGLDQHDQDRQGNLHWEKKYYFYHSWNGDVEIDYAYIPEFVCKGLRNEILKRKEEIQRKNRELEVGIIQPENNIGIRSEQNNQYSIRLIGFHSLIEAQYHFRNEFFDITGHQFPVLNGSPNENEVDEAYLRIEQRRKQTEKNIGSRTGEEAEAYRMELNRPDPRDLYDDINDNDINLNIQDIQNIEDFQEQEFGSRNERQLYFAELPEVQSVITEFVAFISPNIQHFNDAALQMPKNTGLEWAAKFGGRIEAGKRLIRAASVLSRIKREIIKISNRKSQKIDNHNKQKMSTLCDRFNQFFSHPGLQALNPDNANSICTIATFALARMAVAIDPQSAHILQSIKQTGQVNK</sequence>
<evidence type="ECO:0000313" key="1">
    <source>
        <dbReference type="EMBL" id="KAA6362503.1"/>
    </source>
</evidence>
<accession>A0A5J4TX59</accession>
<evidence type="ECO:0000313" key="2">
    <source>
        <dbReference type="Proteomes" id="UP000324800"/>
    </source>
</evidence>
<protein>
    <submittedName>
        <fullName evidence="1">Uncharacterized protein</fullName>
    </submittedName>
</protein>
<proteinExistence type="predicted"/>
<dbReference type="EMBL" id="SNRW01024126">
    <property type="protein sequence ID" value="KAA6362503.1"/>
    <property type="molecule type" value="Genomic_DNA"/>
</dbReference>
<organism evidence="1 2">
    <name type="scientific">Streblomastix strix</name>
    <dbReference type="NCBI Taxonomy" id="222440"/>
    <lineage>
        <taxon>Eukaryota</taxon>
        <taxon>Metamonada</taxon>
        <taxon>Preaxostyla</taxon>
        <taxon>Oxymonadida</taxon>
        <taxon>Streblomastigidae</taxon>
        <taxon>Streblomastix</taxon>
    </lineage>
</organism>